<proteinExistence type="predicted"/>
<keyword evidence="3" id="KW-1185">Reference proteome</keyword>
<sequence length="133" mass="13883">MKVRYALAGALTAAAVGLVMAPAPAQAAVGDGNVYVWNEAGFNGHRCAWVGNSADWTGAGCRNRASSVFNNGYLGGNDDVRMYWDTNYGGASICVWRGATIENLQTVAFPHNGAGGGQNANDNISSHKWVASC</sequence>
<evidence type="ECO:0008006" key="4">
    <source>
        <dbReference type="Google" id="ProtNLM"/>
    </source>
</evidence>
<dbReference type="RefSeq" id="WP_071804310.1">
    <property type="nucleotide sequence ID" value="NZ_MEIA01000090.1"/>
</dbReference>
<feature type="signal peptide" evidence="1">
    <location>
        <begin position="1"/>
        <end position="27"/>
    </location>
</feature>
<comment type="caution">
    <text evidence="2">The sequence shown here is derived from an EMBL/GenBank/DDBJ whole genome shotgun (WGS) entry which is preliminary data.</text>
</comment>
<organism evidence="2 3">
    <name type="scientific">Couchioplanes caeruleus subsp. caeruleus</name>
    <dbReference type="NCBI Taxonomy" id="56427"/>
    <lineage>
        <taxon>Bacteria</taxon>
        <taxon>Bacillati</taxon>
        <taxon>Actinomycetota</taxon>
        <taxon>Actinomycetes</taxon>
        <taxon>Micromonosporales</taxon>
        <taxon>Micromonosporaceae</taxon>
        <taxon>Couchioplanes</taxon>
    </lineage>
</organism>
<dbReference type="AlphaFoldDB" id="A0A1K0GZ00"/>
<dbReference type="Pfam" id="PF03995">
    <property type="entry name" value="Inhibitor_I36"/>
    <property type="match status" value="1"/>
</dbReference>
<protein>
    <recommendedName>
        <fullName evidence="4">Peptidase inhibitor family I36</fullName>
    </recommendedName>
</protein>
<accession>A0A1K0GZ00</accession>
<dbReference type="Gene3D" id="2.60.20.10">
    <property type="entry name" value="Crystallins"/>
    <property type="match status" value="1"/>
</dbReference>
<keyword evidence="1" id="KW-0732">Signal</keyword>
<reference evidence="2 3" key="1">
    <citation type="submission" date="2016-09" db="EMBL/GenBank/DDBJ databases">
        <title>Couchioplanes caeruleus draft genome sequence.</title>
        <authorList>
            <person name="Sheehan J."/>
            <person name="Caffrey P."/>
        </authorList>
    </citation>
    <scope>NUCLEOTIDE SEQUENCE [LARGE SCALE GENOMIC DNA]</scope>
    <source>
        <strain evidence="2 3">DSM 43634</strain>
    </source>
</reference>
<feature type="chain" id="PRO_5009664580" description="Peptidase inhibitor family I36" evidence="1">
    <location>
        <begin position="28"/>
        <end position="133"/>
    </location>
</feature>
<dbReference type="EMBL" id="MEIA01000090">
    <property type="protein sequence ID" value="OJF14651.1"/>
    <property type="molecule type" value="Genomic_DNA"/>
</dbReference>
<dbReference type="Proteomes" id="UP000182486">
    <property type="component" value="Unassembled WGS sequence"/>
</dbReference>
<evidence type="ECO:0000313" key="3">
    <source>
        <dbReference type="Proteomes" id="UP000182486"/>
    </source>
</evidence>
<gene>
    <name evidence="2" type="ORF">BG844_08390</name>
</gene>
<name>A0A1K0GZ00_9ACTN</name>
<evidence type="ECO:0000313" key="2">
    <source>
        <dbReference type="EMBL" id="OJF14651.1"/>
    </source>
</evidence>
<evidence type="ECO:0000256" key="1">
    <source>
        <dbReference type="SAM" id="SignalP"/>
    </source>
</evidence>